<proteinExistence type="predicted"/>
<reference evidence="1 2" key="2">
    <citation type="submission" date="2018-11" db="EMBL/GenBank/DDBJ databases">
        <authorList>
            <consortium name="Pathogen Informatics"/>
        </authorList>
    </citation>
    <scope>NUCLEOTIDE SEQUENCE [LARGE SCALE GENOMIC DNA]</scope>
</reference>
<evidence type="ECO:0000313" key="1">
    <source>
        <dbReference type="EMBL" id="VDK24952.1"/>
    </source>
</evidence>
<accession>A0A0R3VY61</accession>
<dbReference type="WBParaSite" id="TASK_0000235501-mRNA-1">
    <property type="protein sequence ID" value="TASK_0000235501-mRNA-1"/>
    <property type="gene ID" value="TASK_0000235501"/>
</dbReference>
<organism evidence="3">
    <name type="scientific">Taenia asiatica</name>
    <name type="common">Asian tapeworm</name>
    <dbReference type="NCBI Taxonomy" id="60517"/>
    <lineage>
        <taxon>Eukaryota</taxon>
        <taxon>Metazoa</taxon>
        <taxon>Spiralia</taxon>
        <taxon>Lophotrochozoa</taxon>
        <taxon>Platyhelminthes</taxon>
        <taxon>Cestoda</taxon>
        <taxon>Eucestoda</taxon>
        <taxon>Cyclophyllidea</taxon>
        <taxon>Taeniidae</taxon>
        <taxon>Taenia</taxon>
    </lineage>
</organism>
<dbReference type="EMBL" id="UYRS01001506">
    <property type="protein sequence ID" value="VDK24952.1"/>
    <property type="molecule type" value="Genomic_DNA"/>
</dbReference>
<evidence type="ECO:0000313" key="3">
    <source>
        <dbReference type="WBParaSite" id="TASK_0000235501-mRNA-1"/>
    </source>
</evidence>
<evidence type="ECO:0000313" key="2">
    <source>
        <dbReference type="Proteomes" id="UP000282613"/>
    </source>
</evidence>
<dbReference type="Proteomes" id="UP000282613">
    <property type="component" value="Unassembled WGS sequence"/>
</dbReference>
<sequence>MVGVTYTTSTYSTNCATTDAHPLPSLPPLLPPYVIVDVDGGVWRGNLDNNGIWEEWPLLDATFRDNTGLPSFPSPQKWSLFSPTVKRHTRTLREVKDCGFAKPIGLSFHFLDVFCIALAYHRNVCSAQPHFMHSTPTHLIIKASKLSVS</sequence>
<name>A0A0R3VY61_TAEAS</name>
<keyword evidence="2" id="KW-1185">Reference proteome</keyword>
<dbReference type="AlphaFoldDB" id="A0A0R3VY61"/>
<gene>
    <name evidence="1" type="ORF">TASK_LOCUS2356</name>
</gene>
<reference evidence="3" key="1">
    <citation type="submission" date="2017-02" db="UniProtKB">
        <authorList>
            <consortium name="WormBaseParasite"/>
        </authorList>
    </citation>
    <scope>IDENTIFICATION</scope>
</reference>
<protein>
    <submittedName>
        <fullName evidence="3">Acid phosphatase</fullName>
    </submittedName>
</protein>